<evidence type="ECO:0000313" key="2">
    <source>
        <dbReference type="Proteomes" id="UP000299102"/>
    </source>
</evidence>
<name>A0A4C1WJC2_EUMVA</name>
<protein>
    <submittedName>
        <fullName evidence="1">Uncharacterized protein</fullName>
    </submittedName>
</protein>
<dbReference type="Proteomes" id="UP000299102">
    <property type="component" value="Unassembled WGS sequence"/>
</dbReference>
<comment type="caution">
    <text evidence="1">The sequence shown here is derived from an EMBL/GenBank/DDBJ whole genome shotgun (WGS) entry which is preliminary data.</text>
</comment>
<proteinExistence type="predicted"/>
<evidence type="ECO:0000313" key="1">
    <source>
        <dbReference type="EMBL" id="GBP50257.1"/>
    </source>
</evidence>
<dbReference type="EMBL" id="BGZK01000561">
    <property type="protein sequence ID" value="GBP50257.1"/>
    <property type="molecule type" value="Genomic_DNA"/>
</dbReference>
<reference evidence="1 2" key="1">
    <citation type="journal article" date="2019" name="Commun. Biol.">
        <title>The bagworm genome reveals a unique fibroin gene that provides high tensile strength.</title>
        <authorList>
            <person name="Kono N."/>
            <person name="Nakamura H."/>
            <person name="Ohtoshi R."/>
            <person name="Tomita M."/>
            <person name="Numata K."/>
            <person name="Arakawa K."/>
        </authorList>
    </citation>
    <scope>NUCLEOTIDE SEQUENCE [LARGE SCALE GENOMIC DNA]</scope>
</reference>
<dbReference type="AlphaFoldDB" id="A0A4C1WJC2"/>
<gene>
    <name evidence="1" type="ORF">EVAR_88093_1</name>
</gene>
<accession>A0A4C1WJC2</accession>
<keyword evidence="2" id="KW-1185">Reference proteome</keyword>
<sequence length="113" mass="12690">MMNTHTDSFYSSLLPGVIYDFPRPRTPITATICTASVSKRDFCWHKRSGGRRTRDLDRRTGERCAILYCTGAIRRDPHGEICYRNLSRPAVSPCAGVESILMYLGRACVATCI</sequence>
<organism evidence="1 2">
    <name type="scientific">Eumeta variegata</name>
    <name type="common">Bagworm moth</name>
    <name type="synonym">Eumeta japonica</name>
    <dbReference type="NCBI Taxonomy" id="151549"/>
    <lineage>
        <taxon>Eukaryota</taxon>
        <taxon>Metazoa</taxon>
        <taxon>Ecdysozoa</taxon>
        <taxon>Arthropoda</taxon>
        <taxon>Hexapoda</taxon>
        <taxon>Insecta</taxon>
        <taxon>Pterygota</taxon>
        <taxon>Neoptera</taxon>
        <taxon>Endopterygota</taxon>
        <taxon>Lepidoptera</taxon>
        <taxon>Glossata</taxon>
        <taxon>Ditrysia</taxon>
        <taxon>Tineoidea</taxon>
        <taxon>Psychidae</taxon>
        <taxon>Oiketicinae</taxon>
        <taxon>Eumeta</taxon>
    </lineage>
</organism>